<dbReference type="InterPro" id="IPR036866">
    <property type="entry name" value="RibonucZ/Hydroxyglut_hydro"/>
</dbReference>
<dbReference type="Pfam" id="PF19583">
    <property type="entry name" value="ODP"/>
    <property type="match status" value="1"/>
</dbReference>
<proteinExistence type="predicted"/>
<sequence>MSELDDIPEPPRQTEARTLGDGIAVLPAVLPVPGLGRLAVNAFVFDGTEPLLVDTGLAALHENFVDELATRCDPAALCWIWISHMDADHTGNLVALLEAAPRAKVLTSFLGQGKMMLAGLPVDRVQVVEDGVPVRIGERELLPLRPPYYDAPETLGFLDRASGSLFVADAFGAVLPEVPASAEAIAPVTLRHGLAQWSALDAPWLALARRDALQRALDAMTRLQARRLLSAHLPPAADTAALCRHVMNAYDAATASVVGRAA</sequence>
<dbReference type="SMART" id="SM00849">
    <property type="entry name" value="Lactamase_B"/>
    <property type="match status" value="1"/>
</dbReference>
<accession>A0A318E3D4</accession>
<dbReference type="RefSeq" id="WP_170124096.1">
    <property type="nucleotide sequence ID" value="NZ_CAKZQT010000005.1"/>
</dbReference>
<dbReference type="AlphaFoldDB" id="A0A318E3D4"/>
<evidence type="ECO:0000259" key="1">
    <source>
        <dbReference type="SMART" id="SM00849"/>
    </source>
</evidence>
<keyword evidence="3" id="KW-1185">Reference proteome</keyword>
<dbReference type="EMBL" id="QICN01000012">
    <property type="protein sequence ID" value="PXV64610.1"/>
    <property type="molecule type" value="Genomic_DNA"/>
</dbReference>
<dbReference type="SUPFAM" id="SSF56281">
    <property type="entry name" value="Metallo-hydrolase/oxidoreductase"/>
    <property type="match status" value="1"/>
</dbReference>
<dbReference type="Proteomes" id="UP000248330">
    <property type="component" value="Unassembled WGS sequence"/>
</dbReference>
<organism evidence="2 3">
    <name type="scientific">Sinimarinibacterium flocculans</name>
    <dbReference type="NCBI Taxonomy" id="985250"/>
    <lineage>
        <taxon>Bacteria</taxon>
        <taxon>Pseudomonadati</taxon>
        <taxon>Pseudomonadota</taxon>
        <taxon>Gammaproteobacteria</taxon>
        <taxon>Nevskiales</taxon>
        <taxon>Nevskiaceae</taxon>
        <taxon>Sinimarinibacterium</taxon>
    </lineage>
</organism>
<dbReference type="Gene3D" id="3.60.15.10">
    <property type="entry name" value="Ribonuclease Z/Hydroxyacylglutathione hydrolase-like"/>
    <property type="match status" value="1"/>
</dbReference>
<protein>
    <submittedName>
        <fullName evidence="2">Metallo-beta-lactamase superfamily protein</fullName>
    </submittedName>
</protein>
<dbReference type="PANTHER" id="PTHR43717">
    <property type="entry name" value="ANAEROBIC NITRIC OXIDE REDUCTASE FLAVORUBREDOXIN"/>
    <property type="match status" value="1"/>
</dbReference>
<reference evidence="2 3" key="1">
    <citation type="submission" date="2018-04" db="EMBL/GenBank/DDBJ databases">
        <title>Genomic Encyclopedia of Type Strains, Phase IV (KMG-IV): sequencing the most valuable type-strain genomes for metagenomic binning, comparative biology and taxonomic classification.</title>
        <authorList>
            <person name="Goeker M."/>
        </authorList>
    </citation>
    <scope>NUCLEOTIDE SEQUENCE [LARGE SCALE GENOMIC DNA]</scope>
    <source>
        <strain evidence="2 3">DSM 104150</strain>
    </source>
</reference>
<gene>
    <name evidence="2" type="ORF">C8D93_11260</name>
</gene>
<dbReference type="InterPro" id="IPR001279">
    <property type="entry name" value="Metallo-B-lactamas"/>
</dbReference>
<name>A0A318E3D4_9GAMM</name>
<dbReference type="PANTHER" id="PTHR43717:SF1">
    <property type="entry name" value="ANAEROBIC NITRIC OXIDE REDUCTASE FLAVORUBREDOXIN"/>
    <property type="match status" value="1"/>
</dbReference>
<evidence type="ECO:0000313" key="3">
    <source>
        <dbReference type="Proteomes" id="UP000248330"/>
    </source>
</evidence>
<feature type="domain" description="Metallo-beta-lactamase" evidence="1">
    <location>
        <begin position="39"/>
        <end position="232"/>
    </location>
</feature>
<comment type="caution">
    <text evidence="2">The sequence shown here is derived from an EMBL/GenBank/DDBJ whole genome shotgun (WGS) entry which is preliminary data.</text>
</comment>
<evidence type="ECO:0000313" key="2">
    <source>
        <dbReference type="EMBL" id="PXV64610.1"/>
    </source>
</evidence>
<dbReference type="InterPro" id="IPR045761">
    <property type="entry name" value="ODP_dom"/>
</dbReference>